<keyword evidence="3" id="KW-1185">Reference proteome</keyword>
<feature type="compositionally biased region" description="Polar residues" evidence="1">
    <location>
        <begin position="1"/>
        <end position="11"/>
    </location>
</feature>
<dbReference type="AlphaFoldDB" id="A0AAW0LFU0"/>
<dbReference type="EMBL" id="PKMF04000101">
    <property type="protein sequence ID" value="KAK7850370.1"/>
    <property type="molecule type" value="Genomic_DNA"/>
</dbReference>
<dbReference type="Proteomes" id="UP000237347">
    <property type="component" value="Unassembled WGS sequence"/>
</dbReference>
<protein>
    <submittedName>
        <fullName evidence="2">Uncharacterized protein</fullName>
    </submittedName>
</protein>
<name>A0AAW0LFU0_QUESU</name>
<evidence type="ECO:0000313" key="3">
    <source>
        <dbReference type="Proteomes" id="UP000237347"/>
    </source>
</evidence>
<comment type="caution">
    <text evidence="2">The sequence shown here is derived from an EMBL/GenBank/DDBJ whole genome shotgun (WGS) entry which is preliminary data.</text>
</comment>
<gene>
    <name evidence="2" type="ORF">CFP56_001004</name>
</gene>
<evidence type="ECO:0000256" key="1">
    <source>
        <dbReference type="SAM" id="MobiDB-lite"/>
    </source>
</evidence>
<reference evidence="2 3" key="1">
    <citation type="journal article" date="2018" name="Sci. Data">
        <title>The draft genome sequence of cork oak.</title>
        <authorList>
            <person name="Ramos A.M."/>
            <person name="Usie A."/>
            <person name="Barbosa P."/>
            <person name="Barros P.M."/>
            <person name="Capote T."/>
            <person name="Chaves I."/>
            <person name="Simoes F."/>
            <person name="Abreu I."/>
            <person name="Carrasquinho I."/>
            <person name="Faro C."/>
            <person name="Guimaraes J.B."/>
            <person name="Mendonca D."/>
            <person name="Nobrega F."/>
            <person name="Rodrigues L."/>
            <person name="Saibo N.J.M."/>
            <person name="Varela M.C."/>
            <person name="Egas C."/>
            <person name="Matos J."/>
            <person name="Miguel C.M."/>
            <person name="Oliveira M.M."/>
            <person name="Ricardo C.P."/>
            <person name="Goncalves S."/>
        </authorList>
    </citation>
    <scope>NUCLEOTIDE SEQUENCE [LARGE SCALE GENOMIC DNA]</scope>
    <source>
        <strain evidence="3">cv. HL8</strain>
    </source>
</reference>
<feature type="region of interest" description="Disordered" evidence="1">
    <location>
        <begin position="1"/>
        <end position="27"/>
    </location>
</feature>
<sequence>METTYPGTDQSKPVLHKYGSGHTTEKKVGEGTAMSSLGAEKGAAITQEGATKTPLFLATRSGCVEIVEKILKLYPRQLSILMREGETYCI</sequence>
<organism evidence="2 3">
    <name type="scientific">Quercus suber</name>
    <name type="common">Cork oak</name>
    <dbReference type="NCBI Taxonomy" id="58331"/>
    <lineage>
        <taxon>Eukaryota</taxon>
        <taxon>Viridiplantae</taxon>
        <taxon>Streptophyta</taxon>
        <taxon>Embryophyta</taxon>
        <taxon>Tracheophyta</taxon>
        <taxon>Spermatophyta</taxon>
        <taxon>Magnoliopsida</taxon>
        <taxon>eudicotyledons</taxon>
        <taxon>Gunneridae</taxon>
        <taxon>Pentapetalae</taxon>
        <taxon>rosids</taxon>
        <taxon>fabids</taxon>
        <taxon>Fagales</taxon>
        <taxon>Fagaceae</taxon>
        <taxon>Quercus</taxon>
    </lineage>
</organism>
<proteinExistence type="predicted"/>
<evidence type="ECO:0000313" key="2">
    <source>
        <dbReference type="EMBL" id="KAK7850370.1"/>
    </source>
</evidence>
<accession>A0AAW0LFU0</accession>